<reference evidence="1 2" key="2">
    <citation type="submission" date="2018-03" db="EMBL/GenBank/DDBJ databases">
        <title>Draft genome of Pseudomonas putida strain KH-21-114.</title>
        <authorList>
            <person name="Yoshizawa S."/>
            <person name="Khan N.H."/>
            <person name="Nishimura M."/>
            <person name="Chiura H.X."/>
            <person name="Ogura Y."/>
            <person name="Hayashi T."/>
            <person name="Kogure K."/>
        </authorList>
    </citation>
    <scope>NUCLEOTIDE SEQUENCE [LARGE SCALE GENOMIC DNA]</scope>
    <source>
        <strain evidence="1 2">KH-21-114</strain>
    </source>
</reference>
<organism evidence="1 2">
    <name type="scientific">Pseudomonas putida</name>
    <name type="common">Arthrobacter siderocapsulatus</name>
    <dbReference type="NCBI Taxonomy" id="303"/>
    <lineage>
        <taxon>Bacteria</taxon>
        <taxon>Pseudomonadati</taxon>
        <taxon>Pseudomonadota</taxon>
        <taxon>Gammaproteobacteria</taxon>
        <taxon>Pseudomonadales</taxon>
        <taxon>Pseudomonadaceae</taxon>
        <taxon>Pseudomonas</taxon>
    </lineage>
</organism>
<dbReference type="EMBL" id="MINH01000019">
    <property type="protein sequence ID" value="POG09332.1"/>
    <property type="molecule type" value="Genomic_DNA"/>
</dbReference>
<dbReference type="RefSeq" id="WP_023629562.1">
    <property type="nucleotide sequence ID" value="NZ_CAKNBT010000074.1"/>
</dbReference>
<evidence type="ECO:0000313" key="2">
    <source>
        <dbReference type="Proteomes" id="UP000237230"/>
    </source>
</evidence>
<accession>A0A0P7D9V7</accession>
<proteinExistence type="predicted"/>
<dbReference type="GeneID" id="93676514"/>
<sequence>MNAIFSNLSKQTLANIEDQLSNNEVSTDEELVDLFIEELELTLDQAEAAIRLRDQYRIQIFLAGHGPLHNEKPVVFDPDTRTFN</sequence>
<dbReference type="OrthoDB" id="6915445at2"/>
<reference evidence="1 2" key="1">
    <citation type="submission" date="2016-08" db="EMBL/GenBank/DDBJ databases">
        <authorList>
            <person name="Seilhamer J.J."/>
        </authorList>
    </citation>
    <scope>NUCLEOTIDE SEQUENCE [LARGE SCALE GENOMIC DNA]</scope>
    <source>
        <strain evidence="1 2">KH-21-114</strain>
    </source>
</reference>
<name>A0A0P7D9V7_PSEPU</name>
<dbReference type="AlphaFoldDB" id="A0A0P7D9V7"/>
<evidence type="ECO:0000313" key="1">
    <source>
        <dbReference type="EMBL" id="POG09332.1"/>
    </source>
</evidence>
<gene>
    <name evidence="1" type="ORF">BGP84_06160</name>
</gene>
<comment type="caution">
    <text evidence="1">The sequence shown here is derived from an EMBL/GenBank/DDBJ whole genome shotgun (WGS) entry which is preliminary data.</text>
</comment>
<dbReference type="Proteomes" id="UP000237230">
    <property type="component" value="Unassembled WGS sequence"/>
</dbReference>
<protein>
    <submittedName>
        <fullName evidence="1">Uncharacterized protein</fullName>
    </submittedName>
</protein>